<dbReference type="PANTHER" id="PTHR33428:SF2">
    <property type="entry name" value="CHLOROPHYLLASE-2"/>
    <property type="match status" value="1"/>
</dbReference>
<feature type="compositionally biased region" description="Basic and acidic residues" evidence="1">
    <location>
        <begin position="586"/>
        <end position="601"/>
    </location>
</feature>
<dbReference type="Proteomes" id="UP000092573">
    <property type="component" value="Chromosome"/>
</dbReference>
<dbReference type="SUPFAM" id="SSF53474">
    <property type="entry name" value="alpha/beta-Hydrolases"/>
    <property type="match status" value="1"/>
</dbReference>
<protein>
    <recommendedName>
        <fullName evidence="5">Alpha/beta hydrolase</fullName>
    </recommendedName>
</protein>
<dbReference type="Gene3D" id="3.40.50.1820">
    <property type="entry name" value="alpha/beta hydrolase"/>
    <property type="match status" value="1"/>
</dbReference>
<evidence type="ECO:0000256" key="1">
    <source>
        <dbReference type="SAM" id="MobiDB-lite"/>
    </source>
</evidence>
<keyword evidence="2" id="KW-1133">Transmembrane helix</keyword>
<feature type="region of interest" description="Disordered" evidence="1">
    <location>
        <begin position="583"/>
        <end position="649"/>
    </location>
</feature>
<dbReference type="RefSeq" id="WP_083180087.1">
    <property type="nucleotide sequence ID" value="NZ_CP014167.1"/>
</dbReference>
<evidence type="ECO:0000313" key="4">
    <source>
        <dbReference type="Proteomes" id="UP000092573"/>
    </source>
</evidence>
<keyword evidence="4" id="KW-1185">Reference proteome</keyword>
<dbReference type="GO" id="GO:0047746">
    <property type="term" value="F:chlorophyllase activity"/>
    <property type="evidence" value="ECO:0007669"/>
    <property type="project" value="TreeGrafter"/>
</dbReference>
<dbReference type="GO" id="GO:0015996">
    <property type="term" value="P:chlorophyll catabolic process"/>
    <property type="evidence" value="ECO:0007669"/>
    <property type="project" value="TreeGrafter"/>
</dbReference>
<accession>A0A1B1MW84</accession>
<feature type="transmembrane region" description="Helical" evidence="2">
    <location>
        <begin position="160"/>
        <end position="179"/>
    </location>
</feature>
<evidence type="ECO:0008006" key="5">
    <source>
        <dbReference type="Google" id="ProtNLM"/>
    </source>
</evidence>
<evidence type="ECO:0000256" key="2">
    <source>
        <dbReference type="SAM" id="Phobius"/>
    </source>
</evidence>
<evidence type="ECO:0000313" key="3">
    <source>
        <dbReference type="EMBL" id="ANS73441.1"/>
    </source>
</evidence>
<feature type="transmembrane region" description="Helical" evidence="2">
    <location>
        <begin position="102"/>
        <end position="121"/>
    </location>
</feature>
<reference evidence="3 4" key="1">
    <citation type="submission" date="2016-01" db="EMBL/GenBank/DDBJ databases">
        <title>Complete Genome Sequence of Paenibacillus yonginensis DCY84, a novel Plant Growth-Promoting Bacteria with Elicitation of Induced Systemic Resistance.</title>
        <authorList>
            <person name="Kim Y.J."/>
            <person name="Yang D.C."/>
            <person name="Sukweenadhi J."/>
        </authorList>
    </citation>
    <scope>NUCLEOTIDE SEQUENCE [LARGE SCALE GENOMIC DNA]</scope>
    <source>
        <strain evidence="3 4">DCY84</strain>
    </source>
</reference>
<sequence>MNIQIEALSPERLQVKPPLRQRMKARMAATYRYDTLFWQVSLFGLWAVVLAAFTLTALGLPTGFGTAADVLMFTAGGTIAMALCANAIALLLAIAGLPLPRLYLGAWLFTAGAVLTIFRYAGARWDVSTAVALFAACAGTLAGFTAGFLAKPRLRTRRRLAMSLLPAAACAVLLYLPLLHTSGSKPAEPDAVETAADGSAVIQAANPGLPGPAAYRYFTYGSGNDRHRDEYGQDAGLLSGSVDASAFISKWSKARTSFWGFDPQALPVNGRVWMPEGSGPFPLVLLVHGNHLMEDFSDEGYAYLGELLASRGFIAVSVDENFLNYSAWTGIPDNDMKVRAWLLLKHLQQIDQFAADSSTPFYNKVDFDRIGLVGHSRGGQAVAMAADPLRWFQRGDSLGNIDKFHIVSVAALAPTDKLVDNNQARLSNVNYFSLQGAQDGDVSDFYGDRQYSRATFDKGSSKFKATLYVDGANHSQFNTSWGHYDASFPNGILLSRSRIMDEDSQRQIAKVYVSAFMEATLHGQSEYTKLFQDYRNGLSWLPDTAYFNRYQDGRFTVLADYQEDRDKNTIRGGGTAEAYQVQLDEEQAKDRDNSTKNERGAVLEWPKAAQTQATEQTPRQATGQAKAPEQADSPDSSGPVSGEPSYTLHLRSAGNSSQFIYALSHSSGLSFSMANLNYQLQDTQTDTPDISLELVDANGEKARLPLADFMPVIPLPVSKFTINPWLNDKIEGGKYKEATEPVFQTYRVDFTPFAAQNPAFVPGQLVSIAFIFGEEPGKVMLSTIGLYLD</sequence>
<keyword evidence="2" id="KW-0812">Transmembrane</keyword>
<proteinExistence type="predicted"/>
<dbReference type="KEGG" id="pyg:AWM70_01630"/>
<feature type="compositionally biased region" description="Polar residues" evidence="1">
    <location>
        <begin position="609"/>
        <end position="623"/>
    </location>
</feature>
<dbReference type="AlphaFoldDB" id="A0A1B1MW84"/>
<dbReference type="OrthoDB" id="9808543at2"/>
<organism evidence="3 4">
    <name type="scientific">Paenibacillus yonginensis</name>
    <dbReference type="NCBI Taxonomy" id="1462996"/>
    <lineage>
        <taxon>Bacteria</taxon>
        <taxon>Bacillati</taxon>
        <taxon>Bacillota</taxon>
        <taxon>Bacilli</taxon>
        <taxon>Bacillales</taxon>
        <taxon>Paenibacillaceae</taxon>
        <taxon>Paenibacillus</taxon>
    </lineage>
</organism>
<keyword evidence="2" id="KW-0472">Membrane</keyword>
<dbReference type="PANTHER" id="PTHR33428">
    <property type="entry name" value="CHLOROPHYLLASE-2, CHLOROPLASTIC"/>
    <property type="match status" value="1"/>
</dbReference>
<feature type="transmembrane region" description="Helical" evidence="2">
    <location>
        <begin position="127"/>
        <end position="148"/>
    </location>
</feature>
<feature type="transmembrane region" description="Helical" evidence="2">
    <location>
        <begin position="70"/>
        <end position="95"/>
    </location>
</feature>
<dbReference type="ESTHER" id="9bacl-a0a1b1mw84">
    <property type="family name" value="Chlorophyllase"/>
</dbReference>
<dbReference type="InterPro" id="IPR029058">
    <property type="entry name" value="AB_hydrolase_fold"/>
</dbReference>
<name>A0A1B1MW84_9BACL</name>
<dbReference type="Pfam" id="PF07224">
    <property type="entry name" value="Chlorophyllase"/>
    <property type="match status" value="1"/>
</dbReference>
<gene>
    <name evidence="3" type="ORF">AWM70_01630</name>
</gene>
<feature type="transmembrane region" description="Helical" evidence="2">
    <location>
        <begin position="36"/>
        <end position="58"/>
    </location>
</feature>
<dbReference type="STRING" id="1462996.AWM70_01630"/>
<dbReference type="InterPro" id="IPR017395">
    <property type="entry name" value="Chlorophyllase-like"/>
</dbReference>
<dbReference type="EMBL" id="CP014167">
    <property type="protein sequence ID" value="ANS73441.1"/>
    <property type="molecule type" value="Genomic_DNA"/>
</dbReference>